<proteinExistence type="predicted"/>
<comment type="caution">
    <text evidence="1">The sequence shown here is derived from an EMBL/GenBank/DDBJ whole genome shotgun (WGS) entry which is preliminary data.</text>
</comment>
<name>A0ACC1RPL1_9APHY</name>
<sequence length="836" mass="92891">MSIWPFFFGAKRVEDEVRSLEGVAENSMSGPVQADVADRPESIPGGFTSGNEDLEPFHLTSSGSQPVSIFESADPAFARHGICSTTKLDTAVQPVHASSNLIGNYADRTLSGARPSIPSEHSHILRNGYAMTKGGTNMASGYDVIEHDSASLDQSVDHRGVSSSSWPSWHDPGVSPGNRSLVPGLEKHDVIAPSSPTSPRHSPDSHPQSQRGFNSKKDASATNLSSVSLRGLPPRSSDYIVWPTHYPEEGSETMPDAWELSPLEESEISFCVPHDESGQTMQEAREGNSLDVNEVSFRSLRVEDSDKGAGDDGPNKQEHASAAAEDDSEDNCMTHLMNGQTEVLFLSPRGDDRDGDTEGGGSNQGEAASVFEQEGWEDEPVGAALADGETEVVSFMSPRSDDNTEDGGSGQEPDAGAFEQDDWEDEAMGAALADGETKVISFMSPRDSYDRDTDQGGSGQEEDARGSEQDDWEDENELVEGETEVDRILAQLAEESGADPATKADLQNLVVVMLDANDKLYNAMNRAQRDPDLEQRQPPEHKGIRRHVQHRILGTVKNQARLRFFVMEAMGRDELNSEIVVPLDQDVRLFDKGRHPGPTLPNIQLYLGQELACRWNKKAIDILAEAFIASGVSDCENLALVKKMLQTHLHTLQNQYKKQSRNGELTQADREMQSQVNRGQRRRGVHERRFEAHYKHRDLCTEELDDLWKLLDYTAHSGDESEVRSDGETYFIRTRLRWRSEEFRDFLRSHDYVYLSTRFHPDGKATRGKFPRHRIVGSRRIEKFDPPVAGLPANCYDEDWLATLEPKTREELNLLPPIDLTLSDAIQECVFPFVFV</sequence>
<dbReference type="Proteomes" id="UP001148662">
    <property type="component" value="Unassembled WGS sequence"/>
</dbReference>
<dbReference type="EMBL" id="JANHOG010002483">
    <property type="protein sequence ID" value="KAJ3522961.1"/>
    <property type="molecule type" value="Genomic_DNA"/>
</dbReference>
<reference evidence="1" key="1">
    <citation type="submission" date="2022-07" db="EMBL/GenBank/DDBJ databases">
        <title>Genome Sequence of Phlebia brevispora.</title>
        <authorList>
            <person name="Buettner E."/>
        </authorList>
    </citation>
    <scope>NUCLEOTIDE SEQUENCE</scope>
    <source>
        <strain evidence="1">MPL23</strain>
    </source>
</reference>
<keyword evidence="2" id="KW-1185">Reference proteome</keyword>
<evidence type="ECO:0000313" key="1">
    <source>
        <dbReference type="EMBL" id="KAJ3522961.1"/>
    </source>
</evidence>
<accession>A0ACC1RPL1</accession>
<protein>
    <submittedName>
        <fullName evidence="1">Uncharacterized protein</fullName>
    </submittedName>
</protein>
<evidence type="ECO:0000313" key="2">
    <source>
        <dbReference type="Proteomes" id="UP001148662"/>
    </source>
</evidence>
<organism evidence="1 2">
    <name type="scientific">Phlebia brevispora</name>
    <dbReference type="NCBI Taxonomy" id="194682"/>
    <lineage>
        <taxon>Eukaryota</taxon>
        <taxon>Fungi</taxon>
        <taxon>Dikarya</taxon>
        <taxon>Basidiomycota</taxon>
        <taxon>Agaricomycotina</taxon>
        <taxon>Agaricomycetes</taxon>
        <taxon>Polyporales</taxon>
        <taxon>Meruliaceae</taxon>
        <taxon>Phlebia</taxon>
    </lineage>
</organism>
<gene>
    <name evidence="1" type="ORF">NM688_g8798</name>
</gene>